<evidence type="ECO:0000313" key="3">
    <source>
        <dbReference type="EMBL" id="MBW0472482.1"/>
    </source>
</evidence>
<evidence type="ECO:0000256" key="1">
    <source>
        <dbReference type="SAM" id="MobiDB-lite"/>
    </source>
</evidence>
<dbReference type="InterPro" id="IPR041588">
    <property type="entry name" value="Integrase_H2C2"/>
</dbReference>
<dbReference type="AlphaFoldDB" id="A0A9Q3GMS9"/>
<dbReference type="Pfam" id="PF17921">
    <property type="entry name" value="Integrase_H2C2"/>
    <property type="match status" value="1"/>
</dbReference>
<keyword evidence="4" id="KW-1185">Reference proteome</keyword>
<protein>
    <recommendedName>
        <fullName evidence="2">Integrase zinc-binding domain-containing protein</fullName>
    </recommendedName>
</protein>
<organism evidence="3 4">
    <name type="scientific">Austropuccinia psidii MF-1</name>
    <dbReference type="NCBI Taxonomy" id="1389203"/>
    <lineage>
        <taxon>Eukaryota</taxon>
        <taxon>Fungi</taxon>
        <taxon>Dikarya</taxon>
        <taxon>Basidiomycota</taxon>
        <taxon>Pucciniomycotina</taxon>
        <taxon>Pucciniomycetes</taxon>
        <taxon>Pucciniales</taxon>
        <taxon>Sphaerophragmiaceae</taxon>
        <taxon>Austropuccinia</taxon>
    </lineage>
</organism>
<evidence type="ECO:0000259" key="2">
    <source>
        <dbReference type="Pfam" id="PF17921"/>
    </source>
</evidence>
<feature type="region of interest" description="Disordered" evidence="1">
    <location>
        <begin position="1"/>
        <end position="31"/>
    </location>
</feature>
<comment type="caution">
    <text evidence="3">The sequence shown here is derived from an EMBL/GenBank/DDBJ whole genome shotgun (WGS) entry which is preliminary data.</text>
</comment>
<evidence type="ECO:0000313" key="4">
    <source>
        <dbReference type="Proteomes" id="UP000765509"/>
    </source>
</evidence>
<name>A0A9Q3GMS9_9BASI</name>
<gene>
    <name evidence="3" type="ORF">O181_012197</name>
</gene>
<proteinExistence type="predicted"/>
<sequence length="159" mass="18751">MEIDRRKNFTFSEWAPESGNTDSEGTQTPMLGISSSDIHNELFNAVMKTYAKHRQCGILLQLLQQRYRSPELESQLEEPWLRDYKDNKFFILDGFLYHRERHISALTIIAREHISLILQECHDCPYMGHMSENRTKESIASTAWWPKLEQELSENINTF</sequence>
<dbReference type="EMBL" id="AVOT02003104">
    <property type="protein sequence ID" value="MBW0472482.1"/>
    <property type="molecule type" value="Genomic_DNA"/>
</dbReference>
<dbReference type="Proteomes" id="UP000765509">
    <property type="component" value="Unassembled WGS sequence"/>
</dbReference>
<feature type="domain" description="Integrase zinc-binding" evidence="2">
    <location>
        <begin position="112"/>
        <end position="154"/>
    </location>
</feature>
<dbReference type="Gene3D" id="1.10.340.70">
    <property type="match status" value="1"/>
</dbReference>
<reference evidence="3" key="1">
    <citation type="submission" date="2021-03" db="EMBL/GenBank/DDBJ databases">
        <title>Draft genome sequence of rust myrtle Austropuccinia psidii MF-1, a brazilian biotype.</title>
        <authorList>
            <person name="Quecine M.C."/>
            <person name="Pachon D.M.R."/>
            <person name="Bonatelli M.L."/>
            <person name="Correr F.H."/>
            <person name="Franceschini L.M."/>
            <person name="Leite T.F."/>
            <person name="Margarido G.R.A."/>
            <person name="Almeida C.A."/>
            <person name="Ferrarezi J.A."/>
            <person name="Labate C.A."/>
        </authorList>
    </citation>
    <scope>NUCLEOTIDE SEQUENCE</scope>
    <source>
        <strain evidence="3">MF-1</strain>
    </source>
</reference>
<accession>A0A9Q3GMS9</accession>
<feature type="compositionally biased region" description="Polar residues" evidence="1">
    <location>
        <begin position="18"/>
        <end position="31"/>
    </location>
</feature>